<evidence type="ECO:0000313" key="2">
    <source>
        <dbReference type="EMBL" id="OCB84984.1"/>
    </source>
</evidence>
<evidence type="ECO:0000256" key="1">
    <source>
        <dbReference type="SAM" id="MobiDB-lite"/>
    </source>
</evidence>
<name>A0A9Q5HS76_SANBA</name>
<feature type="region of interest" description="Disordered" evidence="1">
    <location>
        <begin position="96"/>
        <end position="117"/>
    </location>
</feature>
<comment type="caution">
    <text evidence="2">The sequence shown here is derived from an EMBL/GenBank/DDBJ whole genome shotgun (WGS) entry which is preliminary data.</text>
</comment>
<dbReference type="AlphaFoldDB" id="A0A9Q5HS76"/>
<protein>
    <submittedName>
        <fullName evidence="2">Uncharacterized protein</fullName>
    </submittedName>
</protein>
<dbReference type="EMBL" id="LNZH02000212">
    <property type="protein sequence ID" value="OCB84984.1"/>
    <property type="molecule type" value="Genomic_DNA"/>
</dbReference>
<keyword evidence="3" id="KW-1185">Reference proteome</keyword>
<evidence type="ECO:0000313" key="3">
    <source>
        <dbReference type="Proteomes" id="UP000757232"/>
    </source>
</evidence>
<gene>
    <name evidence="2" type="ORF">A7U60_g7938</name>
</gene>
<sequence>MLCFSTKHGHVVPMIYLRQYPLDHHHLIPLCSKARSSSSSPDIDTWQCGEQRLTLPVSDPFTAIVIVAVDMSSFFGYHHNTIELQEDYSLRDSCSSVSPTDLPCPLPEIADNGGSGS</sequence>
<proteinExistence type="predicted"/>
<dbReference type="Proteomes" id="UP000757232">
    <property type="component" value="Unassembled WGS sequence"/>
</dbReference>
<reference evidence="2" key="1">
    <citation type="submission" date="2016-06" db="EMBL/GenBank/DDBJ databases">
        <title>Draft Genome sequence of the fungus Inonotus baumii.</title>
        <authorList>
            <person name="Zhu H."/>
            <person name="Lin W."/>
        </authorList>
    </citation>
    <scope>NUCLEOTIDE SEQUENCE</scope>
    <source>
        <strain evidence="2">821</strain>
    </source>
</reference>
<organism evidence="2 3">
    <name type="scientific">Sanghuangporus baumii</name>
    <name type="common">Phellinus baumii</name>
    <dbReference type="NCBI Taxonomy" id="108892"/>
    <lineage>
        <taxon>Eukaryota</taxon>
        <taxon>Fungi</taxon>
        <taxon>Dikarya</taxon>
        <taxon>Basidiomycota</taxon>
        <taxon>Agaricomycotina</taxon>
        <taxon>Agaricomycetes</taxon>
        <taxon>Hymenochaetales</taxon>
        <taxon>Hymenochaetaceae</taxon>
        <taxon>Sanghuangporus</taxon>
    </lineage>
</organism>
<accession>A0A9Q5HS76</accession>